<accession>F0X5N0</accession>
<name>F0X5N0_CRYPV</name>
<protein>
    <submittedName>
        <fullName evidence="1">Uncharacterized protein</fullName>
    </submittedName>
</protein>
<organism evidence="1">
    <name type="scientific">Cryptosporidium parvum</name>
    <dbReference type="NCBI Taxonomy" id="5807"/>
    <lineage>
        <taxon>Eukaryota</taxon>
        <taxon>Sar</taxon>
        <taxon>Alveolata</taxon>
        <taxon>Apicomplexa</taxon>
        <taxon>Conoidasida</taxon>
        <taxon>Coccidia</taxon>
        <taxon>Eucoccidiorida</taxon>
        <taxon>Eimeriorina</taxon>
        <taxon>Cryptosporidiidae</taxon>
        <taxon>Cryptosporidium</taxon>
    </lineage>
</organism>
<dbReference type="AlphaFoldDB" id="F0X5N0"/>
<reference evidence="1" key="1">
    <citation type="submission" date="2011-02" db="EMBL/GenBank/DDBJ databases">
        <title>Construction and analysis of full-length cDNA library of Cryptosporidium parvum.</title>
        <authorList>
            <person name="Yamagishi J."/>
            <person name="Wakaguri H."/>
            <person name="Sugano S."/>
            <person name="Kawano S."/>
            <person name="Fujisaki K."/>
            <person name="Sugimoto C."/>
            <person name="Watanabe J."/>
            <person name="Suzuki Y."/>
            <person name="Kimata I."/>
            <person name="Xuan X."/>
        </authorList>
    </citation>
    <scope>NUCLEOTIDE SEQUENCE</scope>
    <source>
        <strain evidence="1">HNJ-1</strain>
    </source>
</reference>
<dbReference type="EMBL" id="FX115798">
    <property type="protein sequence ID" value="BAJ77901.1"/>
    <property type="molecule type" value="mRNA"/>
</dbReference>
<sequence length="52" mass="6489">MKESFLRIFQKVFLEGMRLRKHDIEGSKVYLLLRLYIHWSFFLNNIVFLIER</sequence>
<proteinExistence type="evidence at transcript level"/>
<evidence type="ECO:0000313" key="1">
    <source>
        <dbReference type="EMBL" id="BAJ77901.1"/>
    </source>
</evidence>